<accession>A0ABM9M9V2</accession>
<dbReference type="RefSeq" id="WP_316514454.1">
    <property type="nucleotide sequence ID" value="NZ_OY726395.1"/>
</dbReference>
<keyword evidence="1" id="KW-1133">Transmembrane helix</keyword>
<sequence length="146" mass="14598">MTRVRPGWLVALCAGVLAVSAWLPWLTTSLDGGGRISAGGGAAGAMSLPPGFGAGQLIVLLTSTLLVAGAMTARGLSATWAAVAALVNSLLIGALTGLFYRMHAGDAVGIGYGFYIAAVSTVGAVAFSVWALIEARSGRRSHGPAD</sequence>
<gene>
    <name evidence="2" type="ORF">MU0050_000795</name>
</gene>
<feature type="transmembrane region" description="Helical" evidence="1">
    <location>
        <begin position="7"/>
        <end position="25"/>
    </location>
</feature>
<dbReference type="EMBL" id="OY726395">
    <property type="protein sequence ID" value="CAJ1580002.1"/>
    <property type="molecule type" value="Genomic_DNA"/>
</dbReference>
<feature type="transmembrane region" description="Helical" evidence="1">
    <location>
        <begin position="54"/>
        <end position="73"/>
    </location>
</feature>
<proteinExistence type="predicted"/>
<evidence type="ECO:0000256" key="1">
    <source>
        <dbReference type="SAM" id="Phobius"/>
    </source>
</evidence>
<evidence type="ECO:0008006" key="4">
    <source>
        <dbReference type="Google" id="ProtNLM"/>
    </source>
</evidence>
<evidence type="ECO:0000313" key="2">
    <source>
        <dbReference type="EMBL" id="CAJ1580002.1"/>
    </source>
</evidence>
<name>A0ABM9M9V2_9MYCO</name>
<reference evidence="2 3" key="1">
    <citation type="submission" date="2023-08" db="EMBL/GenBank/DDBJ databases">
        <authorList>
            <person name="Folkvardsen B D."/>
            <person name="Norman A."/>
        </authorList>
    </citation>
    <scope>NUCLEOTIDE SEQUENCE [LARGE SCALE GENOMIC DNA]</scope>
    <source>
        <strain evidence="2 3">Mu0050</strain>
    </source>
</reference>
<keyword evidence="1" id="KW-0812">Transmembrane</keyword>
<evidence type="ECO:0000313" key="3">
    <source>
        <dbReference type="Proteomes" id="UP001190466"/>
    </source>
</evidence>
<dbReference type="Proteomes" id="UP001190466">
    <property type="component" value="Chromosome"/>
</dbReference>
<feature type="transmembrane region" description="Helical" evidence="1">
    <location>
        <begin position="112"/>
        <end position="133"/>
    </location>
</feature>
<organism evidence="2 3">
    <name type="scientific">[Mycobacterium] wendilense</name>
    <dbReference type="NCBI Taxonomy" id="3064284"/>
    <lineage>
        <taxon>Bacteria</taxon>
        <taxon>Bacillati</taxon>
        <taxon>Actinomycetota</taxon>
        <taxon>Actinomycetes</taxon>
        <taxon>Mycobacteriales</taxon>
        <taxon>Mycobacteriaceae</taxon>
        <taxon>Mycolicibacter</taxon>
    </lineage>
</organism>
<keyword evidence="3" id="KW-1185">Reference proteome</keyword>
<keyword evidence="1" id="KW-0472">Membrane</keyword>
<feature type="transmembrane region" description="Helical" evidence="1">
    <location>
        <begin position="80"/>
        <end position="100"/>
    </location>
</feature>
<protein>
    <recommendedName>
        <fullName evidence="4">Transmembrane protein</fullName>
    </recommendedName>
</protein>